<dbReference type="SUPFAM" id="SSF46689">
    <property type="entry name" value="Homeodomain-like"/>
    <property type="match status" value="1"/>
</dbReference>
<feature type="domain" description="HTH tetR-type" evidence="4">
    <location>
        <begin position="24"/>
        <end position="84"/>
    </location>
</feature>
<comment type="caution">
    <text evidence="5">The sequence shown here is derived from an EMBL/GenBank/DDBJ whole genome shotgun (WGS) entry which is preliminary data.</text>
</comment>
<dbReference type="Gene3D" id="1.10.357.10">
    <property type="entry name" value="Tetracycline Repressor, domain 2"/>
    <property type="match status" value="1"/>
</dbReference>
<dbReference type="InterPro" id="IPR050109">
    <property type="entry name" value="HTH-type_TetR-like_transc_reg"/>
</dbReference>
<dbReference type="EMBL" id="RSED01000006">
    <property type="protein sequence ID" value="RRS04737.1"/>
    <property type="molecule type" value="Genomic_DNA"/>
</dbReference>
<dbReference type="AlphaFoldDB" id="A0A426VCZ5"/>
<gene>
    <name evidence="5" type="ORF">EIP75_10010</name>
</gene>
<dbReference type="Pfam" id="PF00440">
    <property type="entry name" value="TetR_N"/>
    <property type="match status" value="1"/>
</dbReference>
<evidence type="ECO:0000313" key="6">
    <source>
        <dbReference type="Proteomes" id="UP000269265"/>
    </source>
</evidence>
<reference evidence="5 6" key="1">
    <citation type="submission" date="2018-12" db="EMBL/GenBank/DDBJ databases">
        <title>The whole draft genome of Aquabacterium sp. SJQ9.</title>
        <authorList>
            <person name="Sun L."/>
            <person name="Gao X."/>
            <person name="Chen W."/>
            <person name="Huang K."/>
        </authorList>
    </citation>
    <scope>NUCLEOTIDE SEQUENCE [LARGE SCALE GENOMIC DNA]</scope>
    <source>
        <strain evidence="5 6">SJQ9</strain>
    </source>
</reference>
<feature type="DNA-binding region" description="H-T-H motif" evidence="2">
    <location>
        <begin position="47"/>
        <end position="66"/>
    </location>
</feature>
<name>A0A426VCZ5_9BURK</name>
<dbReference type="RefSeq" id="WP_125243111.1">
    <property type="nucleotide sequence ID" value="NZ_RSED01000006.1"/>
</dbReference>
<dbReference type="PANTHER" id="PTHR30055">
    <property type="entry name" value="HTH-TYPE TRANSCRIPTIONAL REGULATOR RUTR"/>
    <property type="match status" value="1"/>
</dbReference>
<dbReference type="Proteomes" id="UP000269265">
    <property type="component" value="Unassembled WGS sequence"/>
</dbReference>
<feature type="compositionally biased region" description="Basic and acidic residues" evidence="3">
    <location>
        <begin position="8"/>
        <end position="27"/>
    </location>
</feature>
<evidence type="ECO:0000256" key="3">
    <source>
        <dbReference type="SAM" id="MobiDB-lite"/>
    </source>
</evidence>
<evidence type="ECO:0000313" key="5">
    <source>
        <dbReference type="EMBL" id="RRS04737.1"/>
    </source>
</evidence>
<proteinExistence type="predicted"/>
<dbReference type="InterPro" id="IPR036271">
    <property type="entry name" value="Tet_transcr_reg_TetR-rel_C_sf"/>
</dbReference>
<evidence type="ECO:0000256" key="2">
    <source>
        <dbReference type="PROSITE-ProRule" id="PRU00335"/>
    </source>
</evidence>
<dbReference type="InterPro" id="IPR001647">
    <property type="entry name" value="HTH_TetR"/>
</dbReference>
<evidence type="ECO:0000259" key="4">
    <source>
        <dbReference type="PROSITE" id="PS50977"/>
    </source>
</evidence>
<dbReference type="Pfam" id="PF14246">
    <property type="entry name" value="TetR_C_7"/>
    <property type="match status" value="1"/>
</dbReference>
<feature type="region of interest" description="Disordered" evidence="3">
    <location>
        <begin position="1"/>
        <end position="27"/>
    </location>
</feature>
<dbReference type="InterPro" id="IPR039536">
    <property type="entry name" value="TetR_C_Proteobacteria"/>
</dbReference>
<evidence type="ECO:0000256" key="1">
    <source>
        <dbReference type="ARBA" id="ARBA00023125"/>
    </source>
</evidence>
<dbReference type="PROSITE" id="PS50977">
    <property type="entry name" value="HTH_TETR_2"/>
    <property type="match status" value="1"/>
</dbReference>
<accession>A0A426VCZ5</accession>
<dbReference type="GO" id="GO:0000976">
    <property type="term" value="F:transcription cis-regulatory region binding"/>
    <property type="evidence" value="ECO:0007669"/>
    <property type="project" value="TreeGrafter"/>
</dbReference>
<dbReference type="OrthoDB" id="8535430at2"/>
<dbReference type="SUPFAM" id="SSF48498">
    <property type="entry name" value="Tetracyclin repressor-like, C-terminal domain"/>
    <property type="match status" value="1"/>
</dbReference>
<organism evidence="5 6">
    <name type="scientific">Aquabacterium soli</name>
    <dbReference type="NCBI Taxonomy" id="2493092"/>
    <lineage>
        <taxon>Bacteria</taxon>
        <taxon>Pseudomonadati</taxon>
        <taxon>Pseudomonadota</taxon>
        <taxon>Betaproteobacteria</taxon>
        <taxon>Burkholderiales</taxon>
        <taxon>Aquabacterium</taxon>
    </lineage>
</organism>
<dbReference type="GO" id="GO:0003700">
    <property type="term" value="F:DNA-binding transcription factor activity"/>
    <property type="evidence" value="ECO:0007669"/>
    <property type="project" value="TreeGrafter"/>
</dbReference>
<protein>
    <submittedName>
        <fullName evidence="5">TetR/AcrR family transcriptional regulator</fullName>
    </submittedName>
</protein>
<sequence>MSSSPSKKKAEPKAAGRPRAEEVEARTEDLKRTAGRLMLQKGYANVSLEMIAREAHVAVRTIYIKFGGKIGILRALMQDKRDAIFDSIDLERDPRPIREVLDDFATRLYSLLTSPEAVGLQRMLAAEARANPELVDTFFAMGPDVSRGAIAQFLQRPEVRAQLRDDLPFAQLPVLLINTVLGDQLSRVLRDRQEGTPEECALALRQRMEMFYRSVLR</sequence>
<dbReference type="InterPro" id="IPR009057">
    <property type="entry name" value="Homeodomain-like_sf"/>
</dbReference>
<keyword evidence="1 2" id="KW-0238">DNA-binding</keyword>
<dbReference type="PANTHER" id="PTHR30055:SF146">
    <property type="entry name" value="HTH-TYPE TRANSCRIPTIONAL DUAL REGULATOR CECR"/>
    <property type="match status" value="1"/>
</dbReference>
<keyword evidence="6" id="KW-1185">Reference proteome</keyword>